<evidence type="ECO:0000313" key="2">
    <source>
        <dbReference type="Proteomes" id="UP000735302"/>
    </source>
</evidence>
<dbReference type="AlphaFoldDB" id="A0AAV3YHF5"/>
<evidence type="ECO:0000313" key="1">
    <source>
        <dbReference type="EMBL" id="GFN82620.1"/>
    </source>
</evidence>
<proteinExistence type="predicted"/>
<organism evidence="1 2">
    <name type="scientific">Plakobranchus ocellatus</name>
    <dbReference type="NCBI Taxonomy" id="259542"/>
    <lineage>
        <taxon>Eukaryota</taxon>
        <taxon>Metazoa</taxon>
        <taxon>Spiralia</taxon>
        <taxon>Lophotrochozoa</taxon>
        <taxon>Mollusca</taxon>
        <taxon>Gastropoda</taxon>
        <taxon>Heterobranchia</taxon>
        <taxon>Euthyneura</taxon>
        <taxon>Panpulmonata</taxon>
        <taxon>Sacoglossa</taxon>
        <taxon>Placobranchoidea</taxon>
        <taxon>Plakobranchidae</taxon>
        <taxon>Plakobranchus</taxon>
    </lineage>
</organism>
<name>A0AAV3YHF5_9GAST</name>
<reference evidence="1 2" key="1">
    <citation type="journal article" date="2021" name="Elife">
        <title>Chloroplast acquisition without the gene transfer in kleptoplastic sea slugs, Plakobranchus ocellatus.</title>
        <authorList>
            <person name="Maeda T."/>
            <person name="Takahashi S."/>
            <person name="Yoshida T."/>
            <person name="Shimamura S."/>
            <person name="Takaki Y."/>
            <person name="Nagai Y."/>
            <person name="Toyoda A."/>
            <person name="Suzuki Y."/>
            <person name="Arimoto A."/>
            <person name="Ishii H."/>
            <person name="Satoh N."/>
            <person name="Nishiyama T."/>
            <person name="Hasebe M."/>
            <person name="Maruyama T."/>
            <person name="Minagawa J."/>
            <person name="Obokata J."/>
            <person name="Shigenobu S."/>
        </authorList>
    </citation>
    <scope>NUCLEOTIDE SEQUENCE [LARGE SCALE GENOMIC DNA]</scope>
</reference>
<keyword evidence="2" id="KW-1185">Reference proteome</keyword>
<protein>
    <recommendedName>
        <fullName evidence="3">MULE transposase domain-containing protein</fullName>
    </recommendedName>
</protein>
<gene>
    <name evidence="1" type="ORF">PoB_000912600</name>
</gene>
<evidence type="ECO:0008006" key="3">
    <source>
        <dbReference type="Google" id="ProtNLM"/>
    </source>
</evidence>
<dbReference type="Proteomes" id="UP000735302">
    <property type="component" value="Unassembled WGS sequence"/>
</dbReference>
<dbReference type="EMBL" id="BLXT01001025">
    <property type="protein sequence ID" value="GFN82620.1"/>
    <property type="molecule type" value="Genomic_DNA"/>
</dbReference>
<comment type="caution">
    <text evidence="1">The sequence shown here is derived from an EMBL/GenBank/DDBJ whole genome shotgun (WGS) entry which is preliminary data.</text>
</comment>
<accession>A0AAV3YHF5</accession>
<sequence length="240" mass="26875">MHPKVMQNVKSDTKFKKAGDIYLSLSGDSFEGPTNKRQIYNAKARAKYQGQEHVHKANFADEVAAVEELQHTMPFVRLIIRQSQKTPCIILYTEDQLNDVKRFCCPPLPGDSTVLGIDKTFNLGSVHVMISVYKCLSVKRLRTDDFPVFCGPIFLHGNSDIETFFLFLHHLSGNLASCAQCPVLGSDGEKALRQAMSLAFPKSPRLAYAHLKKNFRHALADKLSCICCLKLDTNSTTFCC</sequence>